<dbReference type="EMBL" id="JAUBDI010000001">
    <property type="protein sequence ID" value="MDW0111575.1"/>
    <property type="molecule type" value="Genomic_DNA"/>
</dbReference>
<comment type="similarity">
    <text evidence="1">Belongs to the metallophosphoesterase superfamily. YfcE family.</text>
</comment>
<evidence type="ECO:0000313" key="3">
    <source>
        <dbReference type="EMBL" id="MDW0111575.1"/>
    </source>
</evidence>
<sequence length="200" mass="22430">MQMKYAIIGDVHSSKEDLKSVLAHIKQEVPDALLIGTGDLFECTISKRHVSEHRYNNLAEVMLLPDGFVELLTFPSVKGNQEERILLITNTDDPLLGILSAMPEKIELGMAEVIHGHQWKWGGNPWALIEPEVSQPVTFYGHSHTSGLQRDGHVEEVLLFGQPYELGQEQTLVNVGAVIDDQEWVLFDSIQNTVTFMKAK</sequence>
<evidence type="ECO:0000256" key="1">
    <source>
        <dbReference type="ARBA" id="ARBA00008950"/>
    </source>
</evidence>
<gene>
    <name evidence="3" type="ORF">QT711_00160</name>
</gene>
<dbReference type="CDD" id="cd00838">
    <property type="entry name" value="MPP_superfamily"/>
    <property type="match status" value="1"/>
</dbReference>
<proteinExistence type="inferred from homology"/>
<feature type="domain" description="Calcineurin-like phosphoesterase" evidence="2">
    <location>
        <begin position="3"/>
        <end position="178"/>
    </location>
</feature>
<dbReference type="InterPro" id="IPR024654">
    <property type="entry name" value="Calcineurin-like_PHP_lpxH"/>
</dbReference>
<organism evidence="3 4">
    <name type="scientific">Sporosarcina saromensis</name>
    <dbReference type="NCBI Taxonomy" id="359365"/>
    <lineage>
        <taxon>Bacteria</taxon>
        <taxon>Bacillati</taxon>
        <taxon>Bacillota</taxon>
        <taxon>Bacilli</taxon>
        <taxon>Bacillales</taxon>
        <taxon>Caryophanaceae</taxon>
        <taxon>Sporosarcina</taxon>
    </lineage>
</organism>
<dbReference type="Pfam" id="PF12850">
    <property type="entry name" value="Metallophos_2"/>
    <property type="match status" value="1"/>
</dbReference>
<dbReference type="Gene3D" id="3.60.21.10">
    <property type="match status" value="1"/>
</dbReference>
<accession>A0ABU4G3N4</accession>
<dbReference type="InterPro" id="IPR029052">
    <property type="entry name" value="Metallo-depent_PP-like"/>
</dbReference>
<evidence type="ECO:0000313" key="4">
    <source>
        <dbReference type="Proteomes" id="UP001282284"/>
    </source>
</evidence>
<name>A0ABU4G3N4_9BACL</name>
<reference evidence="3 4" key="1">
    <citation type="submission" date="2023-06" db="EMBL/GenBank/DDBJ databases">
        <title>Sporosarcina sp. nov., isolated from Korean traditional fermented seafood 'Jeotgal'.</title>
        <authorList>
            <person name="Yang A.I."/>
            <person name="Shin N.-R."/>
        </authorList>
    </citation>
    <scope>NUCLEOTIDE SEQUENCE [LARGE SCALE GENOMIC DNA]</scope>
    <source>
        <strain evidence="3 4">KCTC13119</strain>
    </source>
</reference>
<comment type="caution">
    <text evidence="3">The sequence shown here is derived from an EMBL/GenBank/DDBJ whole genome shotgun (WGS) entry which is preliminary data.</text>
</comment>
<protein>
    <submittedName>
        <fullName evidence="3">Metallophosphoesterase family protein</fullName>
    </submittedName>
</protein>
<keyword evidence="4" id="KW-1185">Reference proteome</keyword>
<evidence type="ECO:0000259" key="2">
    <source>
        <dbReference type="Pfam" id="PF12850"/>
    </source>
</evidence>
<dbReference type="RefSeq" id="WP_317941468.1">
    <property type="nucleotide sequence ID" value="NZ_JAUBDI010000001.1"/>
</dbReference>
<dbReference type="Proteomes" id="UP001282284">
    <property type="component" value="Unassembled WGS sequence"/>
</dbReference>
<dbReference type="SUPFAM" id="SSF56300">
    <property type="entry name" value="Metallo-dependent phosphatases"/>
    <property type="match status" value="1"/>
</dbReference>